<keyword evidence="2" id="KW-1185">Reference proteome</keyword>
<evidence type="ECO:0000313" key="2">
    <source>
        <dbReference type="Proteomes" id="UP000299102"/>
    </source>
</evidence>
<dbReference type="Proteomes" id="UP000299102">
    <property type="component" value="Unassembled WGS sequence"/>
</dbReference>
<comment type="caution">
    <text evidence="1">The sequence shown here is derived from an EMBL/GenBank/DDBJ whole genome shotgun (WGS) entry which is preliminary data.</text>
</comment>
<name>A0A4C1XYF0_EUMVA</name>
<gene>
    <name evidence="1" type="ORF">EVAR_23334_1</name>
</gene>
<organism evidence="1 2">
    <name type="scientific">Eumeta variegata</name>
    <name type="common">Bagworm moth</name>
    <name type="synonym">Eumeta japonica</name>
    <dbReference type="NCBI Taxonomy" id="151549"/>
    <lineage>
        <taxon>Eukaryota</taxon>
        <taxon>Metazoa</taxon>
        <taxon>Ecdysozoa</taxon>
        <taxon>Arthropoda</taxon>
        <taxon>Hexapoda</taxon>
        <taxon>Insecta</taxon>
        <taxon>Pterygota</taxon>
        <taxon>Neoptera</taxon>
        <taxon>Endopterygota</taxon>
        <taxon>Lepidoptera</taxon>
        <taxon>Glossata</taxon>
        <taxon>Ditrysia</taxon>
        <taxon>Tineoidea</taxon>
        <taxon>Psychidae</taxon>
        <taxon>Oiketicinae</taxon>
        <taxon>Eumeta</taxon>
    </lineage>
</organism>
<sequence>MRTYRCDHDHVPRAPTAPVVDTGLLLFDPNSICTPRSFRSIESKHRARAAFTSLNFHSVGRETNRRGRCTHLHWTTTPRQYTQATTPATVDRLPTEPARTARARAGRGRGAGRGAQPPPAAALPCSFSPPLSGYHLPACYLHRCPQMVNFEKKFLNTIVGITCFKI</sequence>
<accession>A0A4C1XYF0</accession>
<dbReference type="EMBL" id="BGZK01001003">
    <property type="protein sequence ID" value="GBP68183.1"/>
    <property type="molecule type" value="Genomic_DNA"/>
</dbReference>
<dbReference type="AlphaFoldDB" id="A0A4C1XYF0"/>
<evidence type="ECO:0000313" key="1">
    <source>
        <dbReference type="EMBL" id="GBP68183.1"/>
    </source>
</evidence>
<proteinExistence type="predicted"/>
<reference evidence="1 2" key="1">
    <citation type="journal article" date="2019" name="Commun. Biol.">
        <title>The bagworm genome reveals a unique fibroin gene that provides high tensile strength.</title>
        <authorList>
            <person name="Kono N."/>
            <person name="Nakamura H."/>
            <person name="Ohtoshi R."/>
            <person name="Tomita M."/>
            <person name="Numata K."/>
            <person name="Arakawa K."/>
        </authorList>
    </citation>
    <scope>NUCLEOTIDE SEQUENCE [LARGE SCALE GENOMIC DNA]</scope>
</reference>
<protein>
    <submittedName>
        <fullName evidence="1">Uncharacterized protein</fullName>
    </submittedName>
</protein>